<keyword evidence="2" id="KW-0058">Aromatic hydrocarbons catabolism</keyword>
<evidence type="ECO:0000256" key="3">
    <source>
        <dbReference type="ARBA" id="ARBA00022801"/>
    </source>
</evidence>
<dbReference type="GO" id="GO:0016787">
    <property type="term" value="F:hydrolase activity"/>
    <property type="evidence" value="ECO:0007669"/>
    <property type="project" value="UniProtKB-KW"/>
</dbReference>
<dbReference type="InterPro" id="IPR000639">
    <property type="entry name" value="Epox_hydrolase-like"/>
</dbReference>
<dbReference type="PRINTS" id="PR00412">
    <property type="entry name" value="EPOXHYDRLASE"/>
</dbReference>
<comment type="similarity">
    <text evidence="1">Belongs to the peptidase S33 family.</text>
</comment>
<evidence type="ECO:0000313" key="6">
    <source>
        <dbReference type="Proteomes" id="UP001611383"/>
    </source>
</evidence>
<keyword evidence="3 5" id="KW-0378">Hydrolase</keyword>
<dbReference type="PIRSF" id="PIRSF001112">
    <property type="entry name" value="Epoxide_hydrolase"/>
    <property type="match status" value="1"/>
</dbReference>
<accession>A0ABY9X0G8</accession>
<dbReference type="PANTHER" id="PTHR21661:SF35">
    <property type="entry name" value="EPOXIDE HYDROLASE"/>
    <property type="match status" value="1"/>
</dbReference>
<dbReference type="EMBL" id="CP043494">
    <property type="protein sequence ID" value="WNG48892.1"/>
    <property type="molecule type" value="Genomic_DNA"/>
</dbReference>
<evidence type="ECO:0000259" key="4">
    <source>
        <dbReference type="Pfam" id="PF06441"/>
    </source>
</evidence>
<keyword evidence="6" id="KW-1185">Reference proteome</keyword>
<dbReference type="RefSeq" id="WP_395806555.1">
    <property type="nucleotide sequence ID" value="NZ_CP043494.1"/>
</dbReference>
<gene>
    <name evidence="5" type="ORF">F0U60_35840</name>
</gene>
<evidence type="ECO:0000256" key="2">
    <source>
        <dbReference type="ARBA" id="ARBA00022797"/>
    </source>
</evidence>
<dbReference type="InterPro" id="IPR010497">
    <property type="entry name" value="Epoxide_hydro_N"/>
</dbReference>
<name>A0ABY9X0G8_9BACT</name>
<dbReference type="SUPFAM" id="SSF53474">
    <property type="entry name" value="alpha/beta-Hydrolases"/>
    <property type="match status" value="1"/>
</dbReference>
<dbReference type="Pfam" id="PF06441">
    <property type="entry name" value="EHN"/>
    <property type="match status" value="1"/>
</dbReference>
<sequence length="390" mass="44839">MQTERFTVSIPDHILEDLRQRLARTRWPGDFANDDWTYGTQQKYLVELVRYWEKGFDWRAQERAINAFTHYRTRLDGIPIHFIHERGQGPRPMPLILTHGWPWTFWDMNKLIRPLTHPTEFGGSPEDAFDVVVPSVPGYGFSTPLTKTGVSFMETADLWVQLMQGLGYSRFASHGSDIGAFVSAQLGHKYADRIIGIHTTFPLPLNACTDGHPLPSEYGPDEQEALQRTQHFMTEGTGYVGIQNTRPQTLAYGMHDSPVGMCAWLLDKRKTWSDCDGDVEKVFTKDELLTVMTLYWATESFGTAARFYYANAHQRWQPSHSRTPVVEAPTGVVIMPKDVVQMPRRWVEQYYNVQRWTNAPSGGHFASVEKPNLLLEDIRAFFRPLRSQLR</sequence>
<dbReference type="Gene3D" id="3.40.50.1820">
    <property type="entry name" value="alpha/beta hydrolase"/>
    <property type="match status" value="1"/>
</dbReference>
<organism evidence="5 6">
    <name type="scientific">Archangium minus</name>
    <dbReference type="NCBI Taxonomy" id="83450"/>
    <lineage>
        <taxon>Bacteria</taxon>
        <taxon>Pseudomonadati</taxon>
        <taxon>Myxococcota</taxon>
        <taxon>Myxococcia</taxon>
        <taxon>Myxococcales</taxon>
        <taxon>Cystobacterineae</taxon>
        <taxon>Archangiaceae</taxon>
        <taxon>Archangium</taxon>
    </lineage>
</organism>
<dbReference type="Proteomes" id="UP001611383">
    <property type="component" value="Chromosome"/>
</dbReference>
<proteinExistence type="inferred from homology"/>
<dbReference type="InterPro" id="IPR016292">
    <property type="entry name" value="Epoxide_hydrolase"/>
</dbReference>
<feature type="domain" description="Epoxide hydrolase N-terminal" evidence="4">
    <location>
        <begin position="4"/>
        <end position="107"/>
    </location>
</feature>
<dbReference type="InterPro" id="IPR029058">
    <property type="entry name" value="AB_hydrolase_fold"/>
</dbReference>
<reference evidence="5 6" key="1">
    <citation type="submission" date="2019-08" db="EMBL/GenBank/DDBJ databases">
        <title>Archangium and Cystobacter genomes.</title>
        <authorList>
            <person name="Chen I.-C.K."/>
            <person name="Wielgoss S."/>
        </authorList>
    </citation>
    <scope>NUCLEOTIDE SEQUENCE [LARGE SCALE GENOMIC DNA]</scope>
    <source>
        <strain evidence="5 6">Cbm 6</strain>
    </source>
</reference>
<protein>
    <submittedName>
        <fullName evidence="5">Epoxide hydrolase</fullName>
    </submittedName>
</protein>
<evidence type="ECO:0000313" key="5">
    <source>
        <dbReference type="EMBL" id="WNG48892.1"/>
    </source>
</evidence>
<dbReference type="PANTHER" id="PTHR21661">
    <property type="entry name" value="EPOXIDE HYDROLASE 1-RELATED"/>
    <property type="match status" value="1"/>
</dbReference>
<evidence type="ECO:0000256" key="1">
    <source>
        <dbReference type="ARBA" id="ARBA00010088"/>
    </source>
</evidence>